<evidence type="ECO:0000313" key="1">
    <source>
        <dbReference type="EMBL" id="KAG1775944.1"/>
    </source>
</evidence>
<keyword evidence="2" id="KW-1185">Reference proteome</keyword>
<evidence type="ECO:0000313" key="2">
    <source>
        <dbReference type="Proteomes" id="UP000714275"/>
    </source>
</evidence>
<comment type="caution">
    <text evidence="1">The sequence shown here is derived from an EMBL/GenBank/DDBJ whole genome shotgun (WGS) entry which is preliminary data.</text>
</comment>
<gene>
    <name evidence="1" type="ORF">EV702DRAFT_1233409</name>
</gene>
<name>A0A9P6ZSI7_9AGAM</name>
<dbReference type="AlphaFoldDB" id="A0A9P6ZSI7"/>
<dbReference type="OrthoDB" id="3027520at2759"/>
<accession>A0A9P6ZSI7</accession>
<organism evidence="1 2">
    <name type="scientific">Suillus placidus</name>
    <dbReference type="NCBI Taxonomy" id="48579"/>
    <lineage>
        <taxon>Eukaryota</taxon>
        <taxon>Fungi</taxon>
        <taxon>Dikarya</taxon>
        <taxon>Basidiomycota</taxon>
        <taxon>Agaricomycotina</taxon>
        <taxon>Agaricomycetes</taxon>
        <taxon>Agaricomycetidae</taxon>
        <taxon>Boletales</taxon>
        <taxon>Suillineae</taxon>
        <taxon>Suillaceae</taxon>
        <taxon>Suillus</taxon>
    </lineage>
</organism>
<sequence length="196" mass="21808">MPSTMCPISPKWTLLAPHKSTIQHLISLPHLKDVQHLPVGRHLQQQGRKLSLSGGYTIKYCGDLTAVQQAQVAHWIFDNIEEAQETVVQLLGCAAFAHALSIMLAYNKRCILEADPDYPRDSTTDAQEECLSVFQQRLFEKSAQSDSAANYQWGLDAGRCLLTFEMIRVHNHLSAGQISVTATMSSKPSQDRKSDS</sequence>
<protein>
    <submittedName>
        <fullName evidence="1">Uncharacterized protein</fullName>
    </submittedName>
</protein>
<dbReference type="Proteomes" id="UP000714275">
    <property type="component" value="Unassembled WGS sequence"/>
</dbReference>
<dbReference type="EMBL" id="JABBWD010000030">
    <property type="protein sequence ID" value="KAG1775944.1"/>
    <property type="molecule type" value="Genomic_DNA"/>
</dbReference>
<proteinExistence type="predicted"/>
<reference evidence="1" key="1">
    <citation type="journal article" date="2020" name="New Phytol.">
        <title>Comparative genomics reveals dynamic genome evolution in host specialist ectomycorrhizal fungi.</title>
        <authorList>
            <person name="Lofgren L.A."/>
            <person name="Nguyen N.H."/>
            <person name="Vilgalys R."/>
            <person name="Ruytinx J."/>
            <person name="Liao H.L."/>
            <person name="Branco S."/>
            <person name="Kuo A."/>
            <person name="LaButti K."/>
            <person name="Lipzen A."/>
            <person name="Andreopoulos W."/>
            <person name="Pangilinan J."/>
            <person name="Riley R."/>
            <person name="Hundley H."/>
            <person name="Na H."/>
            <person name="Barry K."/>
            <person name="Grigoriev I.V."/>
            <person name="Stajich J.E."/>
            <person name="Kennedy P.G."/>
        </authorList>
    </citation>
    <scope>NUCLEOTIDE SEQUENCE</scope>
    <source>
        <strain evidence="1">DOB743</strain>
    </source>
</reference>